<dbReference type="InterPro" id="IPR036899">
    <property type="entry name" value="Ribosomal_uL13_sf"/>
</dbReference>
<dbReference type="EMBL" id="CP071410">
    <property type="protein sequence ID" value="QSW37856.1"/>
    <property type="molecule type" value="Genomic_DNA"/>
</dbReference>
<dbReference type="SUPFAM" id="SSF52161">
    <property type="entry name" value="Ribosomal protein L13"/>
    <property type="match status" value="1"/>
</dbReference>
<name>A0A974X786_9PROT</name>
<gene>
    <name evidence="3" type="ORF">JSR02_00095</name>
</gene>
<evidence type="ECO:0000256" key="2">
    <source>
        <dbReference type="ARBA" id="ARBA00023274"/>
    </source>
</evidence>
<protein>
    <submittedName>
        <fullName evidence="3">UL13 family ribosomal protein</fullName>
    </submittedName>
</protein>
<dbReference type="InterPro" id="IPR005822">
    <property type="entry name" value="Ribosomal_uL13"/>
</dbReference>
<keyword evidence="1 3" id="KW-0689">Ribosomal protein</keyword>
<dbReference type="GO" id="GO:1990904">
    <property type="term" value="C:ribonucleoprotein complex"/>
    <property type="evidence" value="ECO:0007669"/>
    <property type="project" value="UniProtKB-KW"/>
</dbReference>
<evidence type="ECO:0000313" key="3">
    <source>
        <dbReference type="EMBL" id="QSW37856.1"/>
    </source>
</evidence>
<dbReference type="GO" id="GO:0003735">
    <property type="term" value="F:structural constituent of ribosome"/>
    <property type="evidence" value="ECO:0007669"/>
    <property type="project" value="InterPro"/>
</dbReference>
<dbReference type="GO" id="GO:0006412">
    <property type="term" value="P:translation"/>
    <property type="evidence" value="ECO:0007669"/>
    <property type="project" value="InterPro"/>
</dbReference>
<reference evidence="3" key="1">
    <citation type="submission" date="2021-02" db="EMBL/GenBank/DDBJ databases">
        <authorList>
            <person name="Franco D."/>
        </authorList>
    </citation>
    <scope>NUCLEOTIDE SEQUENCE</scope>
    <source>
        <strain evidence="3">DICMUL</strain>
    </source>
</reference>
<dbReference type="Proteomes" id="UP000663602">
    <property type="component" value="Chromosome"/>
</dbReference>
<dbReference type="Pfam" id="PF00572">
    <property type="entry name" value="Ribosomal_L13"/>
    <property type="match status" value="1"/>
</dbReference>
<keyword evidence="2" id="KW-0687">Ribonucleoprotein</keyword>
<sequence>MIIDLKDKVLGRCISANIMFIKRGIVSSVVNCANFCVSNLESKKSHYFYSGFPGGFVSLTNKFLMLKNPILLVRLCIKRMLPTGRLFAAILSHIKFYLNDFR</sequence>
<evidence type="ECO:0000256" key="1">
    <source>
        <dbReference type="ARBA" id="ARBA00022980"/>
    </source>
</evidence>
<dbReference type="AlphaFoldDB" id="A0A974X786"/>
<dbReference type="GO" id="GO:0005840">
    <property type="term" value="C:ribosome"/>
    <property type="evidence" value="ECO:0007669"/>
    <property type="project" value="UniProtKB-KW"/>
</dbReference>
<reference evidence="3" key="2">
    <citation type="submission" date="2021-03" db="EMBL/GenBank/DDBJ databases">
        <title>Alternative transmission patterns in independently acquired nutritional co-symbionts of Dictyopharidae planthoppers.</title>
        <authorList>
            <person name="Michalik A."/>
            <person name="Lukasik P."/>
        </authorList>
    </citation>
    <scope>NUCLEOTIDE SEQUENCE</scope>
    <source>
        <strain evidence="3">DICMUL</strain>
    </source>
</reference>
<evidence type="ECO:0000313" key="4">
    <source>
        <dbReference type="Proteomes" id="UP000663602"/>
    </source>
</evidence>
<dbReference type="Gene3D" id="3.90.1180.10">
    <property type="entry name" value="Ribosomal protein L13"/>
    <property type="match status" value="1"/>
</dbReference>
<organism evidence="3 4">
    <name type="scientific">Candidatus Vidania fulgoroideorum</name>
    <dbReference type="NCBI Taxonomy" id="881286"/>
    <lineage>
        <taxon>Bacteria</taxon>
        <taxon>Pseudomonadati</taxon>
        <taxon>Pseudomonadota</taxon>
        <taxon>Betaproteobacteria</taxon>
        <taxon>Candidatus Vidania</taxon>
    </lineage>
</organism>
<accession>A0A974X786</accession>
<proteinExistence type="predicted"/>